<gene>
    <name evidence="2" type="ORF">TTHERM_00522730</name>
</gene>
<dbReference type="GeneID" id="7842979"/>
<organism evidence="2 3">
    <name type="scientific">Tetrahymena thermophila (strain SB210)</name>
    <dbReference type="NCBI Taxonomy" id="312017"/>
    <lineage>
        <taxon>Eukaryota</taxon>
        <taxon>Sar</taxon>
        <taxon>Alveolata</taxon>
        <taxon>Ciliophora</taxon>
        <taxon>Intramacronucleata</taxon>
        <taxon>Oligohymenophorea</taxon>
        <taxon>Hymenostomatida</taxon>
        <taxon>Tetrahymenina</taxon>
        <taxon>Tetrahymenidae</taxon>
        <taxon>Tetrahymena</taxon>
    </lineage>
</organism>
<dbReference type="InParanoid" id="I7M7M1"/>
<dbReference type="RefSeq" id="XP_001014451.2">
    <property type="nucleotide sequence ID" value="XM_001014451.2"/>
</dbReference>
<feature type="compositionally biased region" description="Basic residues" evidence="1">
    <location>
        <begin position="231"/>
        <end position="249"/>
    </location>
</feature>
<evidence type="ECO:0000256" key="1">
    <source>
        <dbReference type="SAM" id="MobiDB-lite"/>
    </source>
</evidence>
<protein>
    <submittedName>
        <fullName evidence="2">Uncharacterized protein</fullName>
    </submittedName>
</protein>
<evidence type="ECO:0000313" key="2">
    <source>
        <dbReference type="EMBL" id="EAR94206.2"/>
    </source>
</evidence>
<dbReference type="AlphaFoldDB" id="I7M7M1"/>
<name>I7M7M1_TETTS</name>
<reference evidence="3" key="1">
    <citation type="journal article" date="2006" name="PLoS Biol.">
        <title>Macronuclear genome sequence of the ciliate Tetrahymena thermophila, a model eukaryote.</title>
        <authorList>
            <person name="Eisen J.A."/>
            <person name="Coyne R.S."/>
            <person name="Wu M."/>
            <person name="Wu D."/>
            <person name="Thiagarajan M."/>
            <person name="Wortman J.R."/>
            <person name="Badger J.H."/>
            <person name="Ren Q."/>
            <person name="Amedeo P."/>
            <person name="Jones K.M."/>
            <person name="Tallon L.J."/>
            <person name="Delcher A.L."/>
            <person name="Salzberg S.L."/>
            <person name="Silva J.C."/>
            <person name="Haas B.J."/>
            <person name="Majoros W.H."/>
            <person name="Farzad M."/>
            <person name="Carlton J.M."/>
            <person name="Smith R.K. Jr."/>
            <person name="Garg J."/>
            <person name="Pearlman R.E."/>
            <person name="Karrer K.M."/>
            <person name="Sun L."/>
            <person name="Manning G."/>
            <person name="Elde N.C."/>
            <person name="Turkewitz A.P."/>
            <person name="Asai D.J."/>
            <person name="Wilkes D.E."/>
            <person name="Wang Y."/>
            <person name="Cai H."/>
            <person name="Collins K."/>
            <person name="Stewart B.A."/>
            <person name="Lee S.R."/>
            <person name="Wilamowska K."/>
            <person name="Weinberg Z."/>
            <person name="Ruzzo W.L."/>
            <person name="Wloga D."/>
            <person name="Gaertig J."/>
            <person name="Frankel J."/>
            <person name="Tsao C.-C."/>
            <person name="Gorovsky M.A."/>
            <person name="Keeling P.J."/>
            <person name="Waller R.F."/>
            <person name="Patron N.J."/>
            <person name="Cherry J.M."/>
            <person name="Stover N.A."/>
            <person name="Krieger C.J."/>
            <person name="del Toro C."/>
            <person name="Ryder H.F."/>
            <person name="Williamson S.C."/>
            <person name="Barbeau R.A."/>
            <person name="Hamilton E.P."/>
            <person name="Orias E."/>
        </authorList>
    </citation>
    <scope>NUCLEOTIDE SEQUENCE [LARGE SCALE GENOMIC DNA]</scope>
    <source>
        <strain evidence="3">SB210</strain>
    </source>
</reference>
<dbReference type="EMBL" id="GG662717">
    <property type="protein sequence ID" value="EAR94206.2"/>
    <property type="molecule type" value="Genomic_DNA"/>
</dbReference>
<accession>I7M7M1</accession>
<dbReference type="Proteomes" id="UP000009168">
    <property type="component" value="Unassembled WGS sequence"/>
</dbReference>
<keyword evidence="3" id="KW-1185">Reference proteome</keyword>
<evidence type="ECO:0000313" key="3">
    <source>
        <dbReference type="Proteomes" id="UP000009168"/>
    </source>
</evidence>
<proteinExistence type="predicted"/>
<dbReference type="KEGG" id="tet:TTHERM_00522730"/>
<feature type="region of interest" description="Disordered" evidence="1">
    <location>
        <begin position="223"/>
        <end position="249"/>
    </location>
</feature>
<sequence length="249" mass="30426">MIEQAERCISWARYRQAIHTWAKKRRAKASVTQALNYSLVRNKRYQGSTLFSMDTLGLMEIENQFLKQKNYVKMKQSFIIQYISNPKEGICSMKRSLSFYQFSQSQINRAVFKMSLEVLIKLSTILSFHFQIIVLFPQETTPKEERRRRRKKEKKEILKRKKRYSLKRLKRLKRIKRDIHKKIKKKEFQIQKVEFQSSDFQNKKIVKRKIKRIIQQIKNIRKKDKRNNQRLNKKQKANKRLKHKLKHQK</sequence>